<dbReference type="Pfam" id="PF01325">
    <property type="entry name" value="Fe_dep_repress"/>
    <property type="match status" value="1"/>
</dbReference>
<dbReference type="Gene3D" id="1.10.10.10">
    <property type="entry name" value="Winged helix-like DNA-binding domain superfamily/Winged helix DNA-binding domain"/>
    <property type="match status" value="1"/>
</dbReference>
<dbReference type="PROSITE" id="PS50944">
    <property type="entry name" value="HTH_DTXR"/>
    <property type="match status" value="1"/>
</dbReference>
<dbReference type="SMART" id="SM00529">
    <property type="entry name" value="HTH_DTXR"/>
    <property type="match status" value="1"/>
</dbReference>
<dbReference type="EMBL" id="DVMH01000033">
    <property type="protein sequence ID" value="HIU10924.1"/>
    <property type="molecule type" value="Genomic_DNA"/>
</dbReference>
<sequence length="127" mass="14649">MEDYLEMICRLAEESPVVRRREIAGHLHVSPASASKMTQQLKEDGYINAERYGYVSLTDKGRLVGQYLLFRHQVLHRFLCALNGSSNELEQAEKLEHFLNPITVENLWQLTKRMEAGDPLDKTPAEY</sequence>
<keyword evidence="2" id="KW-0805">Transcription regulation</keyword>
<evidence type="ECO:0000259" key="5">
    <source>
        <dbReference type="PROSITE" id="PS50944"/>
    </source>
</evidence>
<keyword evidence="4" id="KW-0804">Transcription</keyword>
<dbReference type="GO" id="GO:0003677">
    <property type="term" value="F:DNA binding"/>
    <property type="evidence" value="ECO:0007669"/>
    <property type="project" value="UniProtKB-KW"/>
</dbReference>
<dbReference type="SUPFAM" id="SSF47979">
    <property type="entry name" value="Iron-dependent repressor protein, dimerization domain"/>
    <property type="match status" value="1"/>
</dbReference>
<dbReference type="SMART" id="SM00419">
    <property type="entry name" value="HTH_CRP"/>
    <property type="match status" value="1"/>
</dbReference>
<dbReference type="InterPro" id="IPR036390">
    <property type="entry name" value="WH_DNA-bd_sf"/>
</dbReference>
<comment type="similarity">
    <text evidence="1">Belongs to the DtxR/MntR family.</text>
</comment>
<dbReference type="Gene3D" id="1.10.60.10">
    <property type="entry name" value="Iron dependent repressor, metal binding and dimerisation domain"/>
    <property type="match status" value="1"/>
</dbReference>
<dbReference type="PANTHER" id="PTHR33238:SF7">
    <property type="entry name" value="IRON-DEPENDENT TRANSCRIPTIONAL REGULATOR"/>
    <property type="match status" value="1"/>
</dbReference>
<dbReference type="PANTHER" id="PTHR33238">
    <property type="entry name" value="IRON (METAL) DEPENDENT REPRESSOR, DTXR FAMILY"/>
    <property type="match status" value="1"/>
</dbReference>
<dbReference type="Proteomes" id="UP000824124">
    <property type="component" value="Unassembled WGS sequence"/>
</dbReference>
<name>A0A9D1HKT9_9FIRM</name>
<dbReference type="SUPFAM" id="SSF46785">
    <property type="entry name" value="Winged helix' DNA-binding domain"/>
    <property type="match status" value="1"/>
</dbReference>
<organism evidence="6 7">
    <name type="scientific">Candidatus Avidehalobacter gallistercoris</name>
    <dbReference type="NCBI Taxonomy" id="2840694"/>
    <lineage>
        <taxon>Bacteria</taxon>
        <taxon>Bacillati</taxon>
        <taxon>Bacillota</taxon>
        <taxon>Clostridia</taxon>
        <taxon>Eubacteriales</taxon>
        <taxon>Peptococcaceae</taxon>
        <taxon>Peptococcaceae incertae sedis</taxon>
        <taxon>Candidatus Avidehalobacter</taxon>
    </lineage>
</organism>
<keyword evidence="3" id="KW-0238">DNA-binding</keyword>
<evidence type="ECO:0000256" key="2">
    <source>
        <dbReference type="ARBA" id="ARBA00023015"/>
    </source>
</evidence>
<evidence type="ECO:0000313" key="7">
    <source>
        <dbReference type="Proteomes" id="UP000824124"/>
    </source>
</evidence>
<dbReference type="InterPro" id="IPR050536">
    <property type="entry name" value="DtxR_MntR_Metal-Reg"/>
</dbReference>
<dbReference type="GO" id="GO:0046914">
    <property type="term" value="F:transition metal ion binding"/>
    <property type="evidence" value="ECO:0007669"/>
    <property type="project" value="InterPro"/>
</dbReference>
<evidence type="ECO:0000256" key="4">
    <source>
        <dbReference type="ARBA" id="ARBA00023163"/>
    </source>
</evidence>
<evidence type="ECO:0000313" key="6">
    <source>
        <dbReference type="EMBL" id="HIU10924.1"/>
    </source>
</evidence>
<feature type="domain" description="HTH dtxR-type" evidence="5">
    <location>
        <begin position="1"/>
        <end position="58"/>
    </location>
</feature>
<gene>
    <name evidence="6" type="ORF">IAB00_06780</name>
</gene>
<protein>
    <submittedName>
        <fullName evidence="6">Metal-dependent transcriptional regulator</fullName>
    </submittedName>
</protein>
<dbReference type="InterPro" id="IPR012318">
    <property type="entry name" value="HTH_CRP"/>
</dbReference>
<dbReference type="AlphaFoldDB" id="A0A9D1HKT9"/>
<reference evidence="6" key="1">
    <citation type="submission" date="2020-10" db="EMBL/GenBank/DDBJ databases">
        <authorList>
            <person name="Gilroy R."/>
        </authorList>
    </citation>
    <scope>NUCLEOTIDE SEQUENCE</scope>
    <source>
        <strain evidence="6">2830</strain>
    </source>
</reference>
<dbReference type="InterPro" id="IPR036421">
    <property type="entry name" value="Fe_dep_repressor_sf"/>
</dbReference>
<comment type="caution">
    <text evidence="6">The sequence shown here is derived from an EMBL/GenBank/DDBJ whole genome shotgun (WGS) entry which is preliminary data.</text>
</comment>
<evidence type="ECO:0000256" key="3">
    <source>
        <dbReference type="ARBA" id="ARBA00023125"/>
    </source>
</evidence>
<dbReference type="Pfam" id="PF02742">
    <property type="entry name" value="Fe_dep_repr_C"/>
    <property type="match status" value="1"/>
</dbReference>
<proteinExistence type="inferred from homology"/>
<dbReference type="InterPro" id="IPR022689">
    <property type="entry name" value="Iron_dep_repressor"/>
</dbReference>
<dbReference type="GO" id="GO:0046983">
    <property type="term" value="F:protein dimerization activity"/>
    <property type="evidence" value="ECO:0007669"/>
    <property type="project" value="InterPro"/>
</dbReference>
<dbReference type="InterPro" id="IPR022687">
    <property type="entry name" value="HTH_DTXR"/>
</dbReference>
<dbReference type="InterPro" id="IPR036388">
    <property type="entry name" value="WH-like_DNA-bd_sf"/>
</dbReference>
<accession>A0A9D1HKT9</accession>
<evidence type="ECO:0000256" key="1">
    <source>
        <dbReference type="ARBA" id="ARBA00007871"/>
    </source>
</evidence>
<reference evidence="6" key="2">
    <citation type="journal article" date="2021" name="PeerJ">
        <title>Extensive microbial diversity within the chicken gut microbiome revealed by metagenomics and culture.</title>
        <authorList>
            <person name="Gilroy R."/>
            <person name="Ravi A."/>
            <person name="Getino M."/>
            <person name="Pursley I."/>
            <person name="Horton D.L."/>
            <person name="Alikhan N.F."/>
            <person name="Baker D."/>
            <person name="Gharbi K."/>
            <person name="Hall N."/>
            <person name="Watson M."/>
            <person name="Adriaenssens E.M."/>
            <person name="Foster-Nyarko E."/>
            <person name="Jarju S."/>
            <person name="Secka A."/>
            <person name="Antonio M."/>
            <person name="Oren A."/>
            <person name="Chaudhuri R.R."/>
            <person name="La Ragione R."/>
            <person name="Hildebrand F."/>
            <person name="Pallen M.J."/>
        </authorList>
    </citation>
    <scope>NUCLEOTIDE SEQUENCE</scope>
    <source>
        <strain evidence="6">2830</strain>
    </source>
</reference>
<dbReference type="InterPro" id="IPR001367">
    <property type="entry name" value="Fe_dep_repressor"/>
</dbReference>
<dbReference type="GO" id="GO:0003700">
    <property type="term" value="F:DNA-binding transcription factor activity"/>
    <property type="evidence" value="ECO:0007669"/>
    <property type="project" value="InterPro"/>
</dbReference>